<evidence type="ECO:0000313" key="2">
    <source>
        <dbReference type="Proteomes" id="UP000782117"/>
    </source>
</evidence>
<dbReference type="Pfam" id="PF15869">
    <property type="entry name" value="TolB_like"/>
    <property type="match status" value="1"/>
</dbReference>
<evidence type="ECO:0008006" key="3">
    <source>
        <dbReference type="Google" id="ProtNLM"/>
    </source>
</evidence>
<dbReference type="PROSITE" id="PS51257">
    <property type="entry name" value="PROKAR_LIPOPROTEIN"/>
    <property type="match status" value="1"/>
</dbReference>
<dbReference type="EMBL" id="JACJKJ010000006">
    <property type="protein sequence ID" value="MBM6806272.1"/>
    <property type="molecule type" value="Genomic_DNA"/>
</dbReference>
<accession>A0ABS2F7P8</accession>
<reference evidence="1 2" key="1">
    <citation type="journal article" date="2021" name="Sci. Rep.">
        <title>The distribution of antibiotic resistance genes in chicken gut microbiota commensals.</title>
        <authorList>
            <person name="Juricova H."/>
            <person name="Matiasovicova J."/>
            <person name="Kubasova T."/>
            <person name="Cejkova D."/>
            <person name="Rychlik I."/>
        </authorList>
    </citation>
    <scope>NUCLEOTIDE SEQUENCE [LARGE SCALE GENOMIC DNA]</scope>
    <source>
        <strain evidence="1 2">An768</strain>
    </source>
</reference>
<keyword evidence="2" id="KW-1185">Reference proteome</keyword>
<organism evidence="1 2">
    <name type="scientific">Bacteroides caecicola</name>
    <dbReference type="NCBI Taxonomy" id="1462569"/>
    <lineage>
        <taxon>Bacteria</taxon>
        <taxon>Pseudomonadati</taxon>
        <taxon>Bacteroidota</taxon>
        <taxon>Bacteroidia</taxon>
        <taxon>Bacteroidales</taxon>
        <taxon>Bacteroidaceae</taxon>
        <taxon>Bacteroides</taxon>
    </lineage>
</organism>
<name>A0ABS2F7P8_9BACE</name>
<dbReference type="RefSeq" id="WP_204500024.1">
    <property type="nucleotide sequence ID" value="NZ_JACJKJ010000006.1"/>
</dbReference>
<evidence type="ECO:0000313" key="1">
    <source>
        <dbReference type="EMBL" id="MBM6806272.1"/>
    </source>
</evidence>
<sequence length="336" mass="38012">MKKLYFYILILLGISCQRSQDYLSDMDSRLLKPVQTYNSIFLGRPYQIELIDSILIVAENVSDTVLSFYNIIDSTLLCRRLTVGQGPNELLNPIVLQSENDAKQITVLQRQNGIFTVYALDSLLRGSNVPAKKVELPFSDRFVRTETGYICTGLYENGIARYMSIDGTENRDINIFPDCVAGISDRAVRYKFAQGSMAYHKGVLAFAPYFLGYVEFYSVERGACVSLGRSYFADSSFENKVRESKGNLQITDDDIMHCYGAASGGDNFYILYSGKKMAERNKIANSYIYEFDNAGQCLAKYEIEGYVEDFCVSGKDMYCIVQTQDNEPMVVKYLLP</sequence>
<comment type="caution">
    <text evidence="1">The sequence shown here is derived from an EMBL/GenBank/DDBJ whole genome shotgun (WGS) entry which is preliminary data.</text>
</comment>
<proteinExistence type="predicted"/>
<dbReference type="Proteomes" id="UP000782117">
    <property type="component" value="Unassembled WGS sequence"/>
</dbReference>
<gene>
    <name evidence="1" type="ORF">H6A24_07135</name>
</gene>
<protein>
    <recommendedName>
        <fullName evidence="3">6-bladed beta-propeller</fullName>
    </recommendedName>
</protein>